<evidence type="ECO:0000256" key="4">
    <source>
        <dbReference type="ARBA" id="ARBA00022989"/>
    </source>
</evidence>
<dbReference type="NCBIfam" id="TIGR00813">
    <property type="entry name" value="sss"/>
    <property type="match status" value="1"/>
</dbReference>
<dbReference type="GO" id="GO:0033922">
    <property type="term" value="F:peptidoglycan beta-N-acetylmuramidase activity"/>
    <property type="evidence" value="ECO:0007669"/>
    <property type="project" value="InterPro"/>
</dbReference>
<dbReference type="EMBL" id="CP132942">
    <property type="protein sequence ID" value="XCB35372.1"/>
    <property type="molecule type" value="Genomic_DNA"/>
</dbReference>
<dbReference type="Gene3D" id="3.40.710.10">
    <property type="entry name" value="DD-peptidase/beta-lactamase superfamily"/>
    <property type="match status" value="1"/>
</dbReference>
<evidence type="ECO:0000313" key="10">
    <source>
        <dbReference type="EMBL" id="XCB35372.1"/>
    </source>
</evidence>
<dbReference type="Gene3D" id="3.90.1150.140">
    <property type="match status" value="1"/>
</dbReference>
<feature type="transmembrane region" description="Helical" evidence="6">
    <location>
        <begin position="133"/>
        <end position="159"/>
    </location>
</feature>
<evidence type="ECO:0000256" key="5">
    <source>
        <dbReference type="ARBA" id="ARBA00023136"/>
    </source>
</evidence>
<organism evidence="10">
    <name type="scientific">Tunturiibacter psychrotolerans</name>
    <dbReference type="NCBI Taxonomy" id="3069686"/>
    <lineage>
        <taxon>Bacteria</taxon>
        <taxon>Pseudomonadati</taxon>
        <taxon>Acidobacteriota</taxon>
        <taxon>Terriglobia</taxon>
        <taxon>Terriglobales</taxon>
        <taxon>Acidobacteriaceae</taxon>
        <taxon>Tunturiibacter</taxon>
    </lineage>
</organism>
<feature type="transmembrane region" description="Helical" evidence="6">
    <location>
        <begin position="53"/>
        <end position="79"/>
    </location>
</feature>
<dbReference type="InterPro" id="IPR048503">
    <property type="entry name" value="NamZ_C"/>
</dbReference>
<dbReference type="RefSeq" id="WP_353067351.1">
    <property type="nucleotide sequence ID" value="NZ_CP132942.1"/>
</dbReference>
<dbReference type="CDD" id="cd11493">
    <property type="entry name" value="SLC5sbd_NIS-like_u1"/>
    <property type="match status" value="1"/>
</dbReference>
<dbReference type="InterPro" id="IPR001734">
    <property type="entry name" value="Na/solute_symporter"/>
</dbReference>
<feature type="transmembrane region" description="Helical" evidence="6">
    <location>
        <begin position="408"/>
        <end position="429"/>
    </location>
</feature>
<feature type="transmembrane region" description="Helical" evidence="6">
    <location>
        <begin position="385"/>
        <end position="402"/>
    </location>
</feature>
<evidence type="ECO:0000256" key="6">
    <source>
        <dbReference type="SAM" id="Phobius"/>
    </source>
</evidence>
<evidence type="ECO:0000259" key="7">
    <source>
        <dbReference type="Pfam" id="PF00144"/>
    </source>
</evidence>
<dbReference type="Gene3D" id="3.40.50.12170">
    <property type="entry name" value="Uncharacterised protein PF07075, DUF1343"/>
    <property type="match status" value="1"/>
</dbReference>
<evidence type="ECO:0000259" key="9">
    <source>
        <dbReference type="Pfam" id="PF20732"/>
    </source>
</evidence>
<comment type="similarity">
    <text evidence="2">Belongs to the sodium:solute symporter (SSF) (TC 2.A.21) family.</text>
</comment>
<dbReference type="GO" id="GO:0016020">
    <property type="term" value="C:membrane"/>
    <property type="evidence" value="ECO:0007669"/>
    <property type="project" value="UniProtKB-SubCell"/>
</dbReference>
<feature type="transmembrane region" description="Helical" evidence="6">
    <location>
        <begin position="85"/>
        <end position="105"/>
    </location>
</feature>
<dbReference type="Pfam" id="PF07075">
    <property type="entry name" value="NamZ_N"/>
    <property type="match status" value="1"/>
</dbReference>
<sequence length="1385" mass="149334">MYAAAVPTRLHPFDLALIVVYLVGITLFGLRFRSGKDPNARSLRSYFLADQTIPWWAIALSIVSAETSTLTIISIPGVAFAGDFGFLQIVIGYMLGRVVVALIFLPKYFEGRMLTAYQLIDQRFGHTLHKVTAGLFLLTRAAAEGVRVFAVSIVVGIAIGTRDVLSIGIISALTLLYTFEGGMAAVIWTDVVQMAIYIGGTMVAIFTLGTHVPGGWSHIHEVAAAAGKFRLFHFALNLTQSYTFWSGVLGGTFLTMASHGTDQLMVQRMLAARNLRESRLALLSSGAVIFLQFTLFLLIGVGLYVFYGLHPAVFASADRIFPTFIVREMPIGIAGLLVAAILAAAMSNLSAALNSLSSTTVVDFYMHWRPEADDRERMLISRSSTVVWALVLFGVAVYSVFAGGKGHVVEVGLSIASVAYGALLGVFLLGTLTRYATQTGAILGMICGFGLNLLLWLSPGVIKVGPITIPHIAFTWYVLIGSIVTFVVGSLGSLLFRGNRADKLPQKTAAKVALLLFAAPFFLSSRDIAAETQAASHENYDFSAVSTLFDEAISAKKIPGAVVLVGHDGKTIFEKAYGNRALEPAVEPMTTDTVFDMASLTKCLVTATAVMQLYEAHKLQFDDAVAKYLPEFAVNGKQAVTIRELLTHYSGLPEDIDLKDPWGLAAPDKAEGVRRAMNATLETQPGTHFKYSDINYITLGVLVERISGQALNEYAQEKIFNPLGMTHTRYLPFLSACGVKDVHGSAVSVPSPLPVATNVSCTFDGSPGSRGGWVPGVWIPNIAPTAYDNEGSALTNPDYDRMLRGTVHDPTTRRMGGVAGHAGVFSTAGDIALFAQALLDRLAGRQSSFPLEQATLKLMTEPEQPTSAVSGATIFTADGKTTTGVAARGFGWDINSAFSRPRGEVFPIGSFGHTGFTGTSLWMDSRSDSFVVILSNAIHPRGAAPISPLRGQVASAAAIALHLYQKCPADSVCNSEAAVSGGNVLTGIDVLEATHFDVLAQAAKRHDNHLRLGLLTNQTGLDREGRRTIDVLQHSLPGVELKTLFSPEHGLLGTKDTVKIGNDVDPATNLPIRSLYGAKPEQRHPSIESLKDLDAVVIDLQDVGVRFYTYEALVGYFLEAATQTHIEIILLDRPNPNGGIAVQGPVSDAGAESYNNYMPMPVRNGMTLGELALYFNSERRIPSATSSNILVPIHAQLTVVPMQNWSRGQYFDETGLKWTNPSPNLRTPAAATLYPAVGLTEMTNISVGRGTDKPYEHIGAPYINAPELAAYLTARKVPGVSFAPTNFAVAEDVNHYPSHGKTIPGVAFTVTDRGAFNSPEMGIELISALHHLYPEFQLAKAAYLVTNVDTMQALTNMDDPRKIAAGWEKDLTVFERQREAYLLYK</sequence>
<dbReference type="Pfam" id="PF00474">
    <property type="entry name" value="SSF"/>
    <property type="match status" value="1"/>
</dbReference>
<dbReference type="InterPro" id="IPR048502">
    <property type="entry name" value="NamZ_N"/>
</dbReference>
<dbReference type="PANTHER" id="PTHR42915:SF1">
    <property type="entry name" value="PEPTIDOGLYCAN BETA-N-ACETYLMURAMIDASE NAMZ"/>
    <property type="match status" value="1"/>
</dbReference>
<feature type="transmembrane region" description="Helical" evidence="6">
    <location>
        <begin position="280"/>
        <end position="309"/>
    </location>
</feature>
<feature type="transmembrane region" description="Helical" evidence="6">
    <location>
        <begin position="15"/>
        <end position="32"/>
    </location>
</feature>
<feature type="transmembrane region" description="Helical" evidence="6">
    <location>
        <begin position="165"/>
        <end position="188"/>
    </location>
</feature>
<accession>A0AAU7ZWV1</accession>
<keyword evidence="5 6" id="KW-0472">Membrane</keyword>
<feature type="domain" description="Beta-lactamase-related" evidence="7">
    <location>
        <begin position="548"/>
        <end position="942"/>
    </location>
</feature>
<dbReference type="PANTHER" id="PTHR42915">
    <property type="entry name" value="HYPOTHETICAL 460 KDA PROTEIN IN FEUA-SIGW INTERGENIC REGION [PRECURSOR]"/>
    <property type="match status" value="1"/>
</dbReference>
<keyword evidence="3 6" id="KW-0812">Transmembrane</keyword>
<feature type="transmembrane region" description="Helical" evidence="6">
    <location>
        <begin position="195"/>
        <end position="212"/>
    </location>
</feature>
<dbReference type="Gene3D" id="1.20.1730.10">
    <property type="entry name" value="Sodium/glucose cotransporter"/>
    <property type="match status" value="1"/>
</dbReference>
<reference evidence="10" key="2">
    <citation type="journal article" date="2024" name="Environ. Microbiol.">
        <title>Genome analysis and description of Tunturibacter gen. nov. expands the diversity of Terriglobia in tundra soils.</title>
        <authorList>
            <person name="Messyasz A."/>
            <person name="Mannisto M.K."/>
            <person name="Kerkhof L.J."/>
            <person name="Haggblom M.M."/>
        </authorList>
    </citation>
    <scope>NUCLEOTIDE SEQUENCE</scope>
    <source>
        <strain evidence="10">X5P6</strain>
    </source>
</reference>
<feature type="transmembrane region" description="Helical" evidence="6">
    <location>
        <begin position="474"/>
        <end position="496"/>
    </location>
</feature>
<dbReference type="InterPro" id="IPR001466">
    <property type="entry name" value="Beta-lactam-related"/>
</dbReference>
<feature type="domain" description="Peptidoglycan beta-N-acetylmuramidase NamZ C-terminal" evidence="9">
    <location>
        <begin position="1233"/>
        <end position="1384"/>
    </location>
</feature>
<proteinExistence type="inferred from homology"/>
<reference evidence="10" key="1">
    <citation type="submission" date="2023-08" db="EMBL/GenBank/DDBJ databases">
        <authorList>
            <person name="Messyasz A."/>
            <person name="Mannisto M.K."/>
            <person name="Kerkhof L.J."/>
            <person name="Haggblom M."/>
        </authorList>
    </citation>
    <scope>NUCLEOTIDE SEQUENCE</scope>
    <source>
        <strain evidence="10">X5P6</strain>
    </source>
</reference>
<dbReference type="Pfam" id="PF20732">
    <property type="entry name" value="NamZ_C"/>
    <property type="match status" value="1"/>
</dbReference>
<feature type="transmembrane region" description="Helical" evidence="6">
    <location>
        <begin position="242"/>
        <end position="259"/>
    </location>
</feature>
<dbReference type="InterPro" id="IPR008302">
    <property type="entry name" value="NamZ"/>
</dbReference>
<keyword evidence="4 6" id="KW-1133">Transmembrane helix</keyword>
<evidence type="ECO:0000256" key="1">
    <source>
        <dbReference type="ARBA" id="ARBA00004141"/>
    </source>
</evidence>
<name>A0AAU7ZWV1_9BACT</name>
<feature type="transmembrane region" description="Helical" evidence="6">
    <location>
        <begin position="441"/>
        <end position="462"/>
    </location>
</feature>
<feature type="transmembrane region" description="Helical" evidence="6">
    <location>
        <begin position="329"/>
        <end position="349"/>
    </location>
</feature>
<comment type="subcellular location">
    <subcellularLocation>
        <location evidence="1">Membrane</location>
        <topology evidence="1">Multi-pass membrane protein</topology>
    </subcellularLocation>
</comment>
<protein>
    <submittedName>
        <fullName evidence="10">Sodium/solute symporter</fullName>
    </submittedName>
</protein>
<dbReference type="Pfam" id="PF00144">
    <property type="entry name" value="Beta-lactamase"/>
    <property type="match status" value="1"/>
</dbReference>
<dbReference type="InterPro" id="IPR038377">
    <property type="entry name" value="Na/Glc_symporter_sf"/>
</dbReference>
<dbReference type="KEGG" id="tpsc:RBB77_10875"/>
<evidence type="ECO:0000256" key="3">
    <source>
        <dbReference type="ARBA" id="ARBA00022692"/>
    </source>
</evidence>
<feature type="domain" description="Peptidoglycan beta-N-acetylmuramidase NamZ N-terminal" evidence="8">
    <location>
        <begin position="1013"/>
        <end position="1227"/>
    </location>
</feature>
<dbReference type="SUPFAM" id="SSF56601">
    <property type="entry name" value="beta-lactamase/transpeptidase-like"/>
    <property type="match status" value="1"/>
</dbReference>
<evidence type="ECO:0000259" key="8">
    <source>
        <dbReference type="Pfam" id="PF07075"/>
    </source>
</evidence>
<gene>
    <name evidence="10" type="ORF">RBB77_10875</name>
</gene>
<dbReference type="InterPro" id="IPR012338">
    <property type="entry name" value="Beta-lactam/transpept-like"/>
</dbReference>
<dbReference type="GO" id="GO:0022857">
    <property type="term" value="F:transmembrane transporter activity"/>
    <property type="evidence" value="ECO:0007669"/>
    <property type="project" value="InterPro"/>
</dbReference>
<evidence type="ECO:0000256" key="2">
    <source>
        <dbReference type="ARBA" id="ARBA00006434"/>
    </source>
</evidence>
<dbReference type="PROSITE" id="PS50283">
    <property type="entry name" value="NA_SOLUT_SYMP_3"/>
    <property type="match status" value="1"/>
</dbReference>